<dbReference type="GO" id="GO:0006887">
    <property type="term" value="P:exocytosis"/>
    <property type="evidence" value="ECO:0007669"/>
    <property type="project" value="UniProtKB-KW"/>
</dbReference>
<feature type="domain" description="Exocyst complex component EXOC2/Sec5 N-terminal" evidence="10">
    <location>
        <begin position="322"/>
        <end position="1026"/>
    </location>
</feature>
<accession>A0A7R9NU07</accession>
<dbReference type="GO" id="GO:0048468">
    <property type="term" value="P:cell development"/>
    <property type="evidence" value="ECO:0007669"/>
    <property type="project" value="UniProtKB-ARBA"/>
</dbReference>
<evidence type="ECO:0000259" key="10">
    <source>
        <dbReference type="Pfam" id="PF15469"/>
    </source>
</evidence>
<dbReference type="Pfam" id="PF01833">
    <property type="entry name" value="TIG"/>
    <property type="match status" value="1"/>
</dbReference>
<dbReference type="GO" id="GO:0015031">
    <property type="term" value="P:protein transport"/>
    <property type="evidence" value="ECO:0007669"/>
    <property type="project" value="UniProtKB-KW"/>
</dbReference>
<evidence type="ECO:0000256" key="7">
    <source>
        <dbReference type="RuleBase" id="RU365069"/>
    </source>
</evidence>
<keyword evidence="5 7" id="KW-0268">Exocytosis</keyword>
<dbReference type="Gene3D" id="2.60.40.10">
    <property type="entry name" value="Immunoglobulins"/>
    <property type="match status" value="1"/>
</dbReference>
<comment type="similarity">
    <text evidence="2 7">Belongs to the SEC5 family.</text>
</comment>
<organism evidence="11">
    <name type="scientific">Timema tahoe</name>
    <dbReference type="NCBI Taxonomy" id="61484"/>
    <lineage>
        <taxon>Eukaryota</taxon>
        <taxon>Metazoa</taxon>
        <taxon>Ecdysozoa</taxon>
        <taxon>Arthropoda</taxon>
        <taxon>Hexapoda</taxon>
        <taxon>Insecta</taxon>
        <taxon>Pterygota</taxon>
        <taxon>Neoptera</taxon>
        <taxon>Polyneoptera</taxon>
        <taxon>Phasmatodea</taxon>
        <taxon>Timematodea</taxon>
        <taxon>Timematoidea</taxon>
        <taxon>Timematidae</taxon>
        <taxon>Timema</taxon>
    </lineage>
</organism>
<feature type="region of interest" description="Disordered" evidence="8">
    <location>
        <begin position="476"/>
        <end position="501"/>
    </location>
</feature>
<evidence type="ECO:0000256" key="4">
    <source>
        <dbReference type="ARBA" id="ARBA00022448"/>
    </source>
</evidence>
<evidence type="ECO:0000256" key="6">
    <source>
        <dbReference type="ARBA" id="ARBA00022927"/>
    </source>
</evidence>
<comment type="function">
    <text evidence="1 7">Component of the exocyst complex involved in the docking of exocytic vesicles with fusion sites on the plasma membrane.</text>
</comment>
<name>A0A7R9NU07_9NEOP</name>
<protein>
    <recommendedName>
        <fullName evidence="3 7">Exocyst complex component 2</fullName>
    </recommendedName>
</protein>
<evidence type="ECO:0000259" key="9">
    <source>
        <dbReference type="Pfam" id="PF01833"/>
    </source>
</evidence>
<comment type="subunit">
    <text evidence="7">Component of the exocyst complex.</text>
</comment>
<dbReference type="InterPro" id="IPR014756">
    <property type="entry name" value="Ig_E-set"/>
</dbReference>
<reference evidence="11" key="1">
    <citation type="submission" date="2020-11" db="EMBL/GenBank/DDBJ databases">
        <authorList>
            <person name="Tran Van P."/>
        </authorList>
    </citation>
    <scope>NUCLEOTIDE SEQUENCE</scope>
</reference>
<dbReference type="EMBL" id="OE001341">
    <property type="protein sequence ID" value="CAD7456606.1"/>
    <property type="molecule type" value="Genomic_DNA"/>
</dbReference>
<dbReference type="Pfam" id="PF15469">
    <property type="entry name" value="Sec5"/>
    <property type="match status" value="2"/>
</dbReference>
<dbReference type="SUPFAM" id="SSF81296">
    <property type="entry name" value="E set domains"/>
    <property type="match status" value="1"/>
</dbReference>
<dbReference type="InterPro" id="IPR002909">
    <property type="entry name" value="IPT_dom"/>
</dbReference>
<dbReference type="InterPro" id="IPR039481">
    <property type="entry name" value="EXOC2/Sec5_N_dom"/>
</dbReference>
<dbReference type="PANTHER" id="PTHR13043:SF1">
    <property type="entry name" value="EXOCYST COMPLEX COMPONENT 2"/>
    <property type="match status" value="1"/>
</dbReference>
<evidence type="ECO:0000256" key="2">
    <source>
        <dbReference type="ARBA" id="ARBA00010578"/>
    </source>
</evidence>
<dbReference type="InterPro" id="IPR029175">
    <property type="entry name" value="EXOC2/Sec5"/>
</dbReference>
<keyword evidence="4 7" id="KW-0813">Transport</keyword>
<feature type="domain" description="Exocyst complex component EXOC2/Sec5 N-terminal" evidence="10">
    <location>
        <begin position="114"/>
        <end position="222"/>
    </location>
</feature>
<sequence>MGPPPVVTGISPKEGPPGTRVTVRGEFLGTGPTDLVGLTICGCDCLLSAEWKSKNKIIARSGPGKGRGDILVSTRSGGKGTSTVQFRGYHETIGPMKESAVWVEEAPLQTLVWGRSKKFPEDELHELFPEGSGDLTSEQFAAGWFLLEHHHGTMFDDLKAGLAFLRRKVEAQKEGQLSFLKANVGSVMEQLDTLTILKDKFESDVKEHGSDPTAKVEKAIQDERKHIRKMAARRILETRNTSGDDVRTFIVPSINFNAQDYTGLINWLEDEVTEPPLLANISLDDLPTIVNESPQLPCHTQAVDSSVKNVTESSEKVFLMEVSMLEANKLFEEVLARRDRADATRNALGVLQRFKFLFSLPVSIERNIRKGDYDVVINDYARAKNLFGKTDVPVFKKVLTEVEQRIVRLQELLRNKLQDMPSTLEEQKKIIRNLVNLEASGDPAWDAMSCHSAFITQRLNTCKEEHIAIETANGDELAAGKTPRSTPQSNNKFGSKTPVSQDWQSSVPQRVLFVEELSEITTNMFPDLWKLGQAYFSGELHVKVEPEKQTHFKRMVLAPIELLSGLLRAAILPHTLDRMSPLRTSYGMWPPQGLEGVGPWLPHCLRYIRSTYTSLIRLDLPNEPLAIIASLIFDLRLHCMSTLFQQAAEHIKCLHKKETWHIEFDTKHSGITQLPSEFENKVQEVVQMVKESVLLGGHRESPLLDNANAQRELNALIQGLLLSFTQWRGRYGTRKRIRGNEEELEKEEFNKAVERGHHEMREVALDTLAFSNDGMQNESSAVSQLIGSPAIYRGNEKEGSGPGWEQRLLTTLSNSQYTAKVVLPRLSEVFSRHDYPPLTLPVATATSALSALDRQILEVYLEQKSDPLVGTIEPSMYLGRFDWDTTRRPTDVQPYVKEIITNMIGVHAEVHHVNPNLVSRVLYQIVETVAEELSRLMSCVTRFSIQGNQQARVDIRAVQETVSLYTTPTAHHWGPHLAISTLKEYSLEKERNTFNLAVVYLLFPCLLVEDLLAKFRVRMRLQLMCFGDMKIVSGGQGI</sequence>
<feature type="domain" description="IPT/TIG" evidence="9">
    <location>
        <begin position="5"/>
        <end position="86"/>
    </location>
</feature>
<dbReference type="GO" id="GO:0006893">
    <property type="term" value="P:Golgi to plasma membrane transport"/>
    <property type="evidence" value="ECO:0007669"/>
    <property type="project" value="UniProtKB-UniRule"/>
</dbReference>
<dbReference type="GO" id="GO:0000145">
    <property type="term" value="C:exocyst"/>
    <property type="evidence" value="ECO:0007669"/>
    <property type="project" value="UniProtKB-UniRule"/>
</dbReference>
<keyword evidence="6 7" id="KW-0653">Protein transport</keyword>
<evidence type="ECO:0000256" key="3">
    <source>
        <dbReference type="ARBA" id="ARBA00017526"/>
    </source>
</evidence>
<dbReference type="PANTHER" id="PTHR13043">
    <property type="entry name" value="EXOCYST COMPLEX COMPONENT SEC5"/>
    <property type="match status" value="1"/>
</dbReference>
<evidence type="ECO:0000256" key="1">
    <source>
        <dbReference type="ARBA" id="ARBA00002660"/>
    </source>
</evidence>
<evidence type="ECO:0000313" key="11">
    <source>
        <dbReference type="EMBL" id="CAD7456606.1"/>
    </source>
</evidence>
<gene>
    <name evidence="11" type="ORF">TTEB3V08_LOCUS4632</name>
</gene>
<dbReference type="CDD" id="cd00603">
    <property type="entry name" value="IPT_PCSR"/>
    <property type="match status" value="1"/>
</dbReference>
<evidence type="ECO:0000256" key="8">
    <source>
        <dbReference type="SAM" id="MobiDB-lite"/>
    </source>
</evidence>
<evidence type="ECO:0000256" key="5">
    <source>
        <dbReference type="ARBA" id="ARBA00022483"/>
    </source>
</evidence>
<feature type="compositionally biased region" description="Polar residues" evidence="8">
    <location>
        <begin position="483"/>
        <end position="501"/>
    </location>
</feature>
<dbReference type="GO" id="GO:0048731">
    <property type="term" value="P:system development"/>
    <property type="evidence" value="ECO:0007669"/>
    <property type="project" value="UniProtKB-ARBA"/>
</dbReference>
<dbReference type="InterPro" id="IPR013783">
    <property type="entry name" value="Ig-like_fold"/>
</dbReference>
<dbReference type="AlphaFoldDB" id="A0A7R9NU07"/>
<proteinExistence type="inferred from homology"/>
<dbReference type="FunFam" id="2.60.40.10:FF:000196">
    <property type="entry name" value="Exocyst complex component 2"/>
    <property type="match status" value="1"/>
</dbReference>